<dbReference type="AlphaFoldDB" id="A0A3M7PS30"/>
<comment type="caution">
    <text evidence="1">The sequence shown here is derived from an EMBL/GenBank/DDBJ whole genome shotgun (WGS) entry which is preliminary data.</text>
</comment>
<evidence type="ECO:0000313" key="1">
    <source>
        <dbReference type="EMBL" id="RNA01591.1"/>
    </source>
</evidence>
<dbReference type="Proteomes" id="UP000276133">
    <property type="component" value="Unassembled WGS sequence"/>
</dbReference>
<protein>
    <submittedName>
        <fullName evidence="1">Uncharacterized protein</fullName>
    </submittedName>
</protein>
<keyword evidence="2" id="KW-1185">Reference proteome</keyword>
<proteinExistence type="predicted"/>
<organism evidence="1 2">
    <name type="scientific">Brachionus plicatilis</name>
    <name type="common">Marine rotifer</name>
    <name type="synonym">Brachionus muelleri</name>
    <dbReference type="NCBI Taxonomy" id="10195"/>
    <lineage>
        <taxon>Eukaryota</taxon>
        <taxon>Metazoa</taxon>
        <taxon>Spiralia</taxon>
        <taxon>Gnathifera</taxon>
        <taxon>Rotifera</taxon>
        <taxon>Eurotatoria</taxon>
        <taxon>Monogononta</taxon>
        <taxon>Pseudotrocha</taxon>
        <taxon>Ploima</taxon>
        <taxon>Brachionidae</taxon>
        <taxon>Brachionus</taxon>
    </lineage>
</organism>
<evidence type="ECO:0000313" key="2">
    <source>
        <dbReference type="Proteomes" id="UP000276133"/>
    </source>
</evidence>
<accession>A0A3M7PS30</accession>
<gene>
    <name evidence="1" type="ORF">BpHYR1_019780</name>
</gene>
<name>A0A3M7PS30_BRAPC</name>
<sequence>MPDLFPLFLNKGLTIGKNNCFNLGSSSSANILENNSNDTSNDADDISTNKRSTAKTYDCVQECESSFRNSICSDIVYPKSHFVIIRIRFTDWTPIQILYIFNICQKIPFSLKTKNNPFFRLNQHLEVDDQFKILFQFKQSITSTVLVCLISTLAGWPATVKTTTTTLHNELFELIKVPLNHNNFIFILKKKYTLNPERDTANFAYNFKLYLISINSYN</sequence>
<dbReference type="EMBL" id="REGN01009248">
    <property type="protein sequence ID" value="RNA01591.1"/>
    <property type="molecule type" value="Genomic_DNA"/>
</dbReference>
<reference evidence="1 2" key="1">
    <citation type="journal article" date="2018" name="Sci. Rep.">
        <title>Genomic signatures of local adaptation to the degree of environmental predictability in rotifers.</title>
        <authorList>
            <person name="Franch-Gras L."/>
            <person name="Hahn C."/>
            <person name="Garcia-Roger E.M."/>
            <person name="Carmona M.J."/>
            <person name="Serra M."/>
            <person name="Gomez A."/>
        </authorList>
    </citation>
    <scope>NUCLEOTIDE SEQUENCE [LARGE SCALE GENOMIC DNA]</scope>
    <source>
        <strain evidence="1">HYR1</strain>
    </source>
</reference>